<keyword evidence="1" id="KW-1133">Transmembrane helix</keyword>
<dbReference type="Proteomes" id="UP000436822">
    <property type="component" value="Unassembled WGS sequence"/>
</dbReference>
<sequence length="173" mass="19082">MFYELIGVFVAGAVAALLFWALNRTLKGILPSWLMPVCAGAAMLAATISGEYGWFSRTTANLPEGIEVAQTVEETVFYRPWTYVKPFVTRFVAVDRATMKTHPASPEQRMVDLLFYGRWSPLIKAPVLFDCAAGRRADLIDGVEFSSDGQVSDPDWIAVGTTDPILQTACRKV</sequence>
<keyword evidence="3" id="KW-1185">Reference proteome</keyword>
<dbReference type="OrthoDB" id="8601734at2"/>
<name>A0A6N6J9I4_9RHOB</name>
<keyword evidence="1" id="KW-0812">Transmembrane</keyword>
<accession>A0A6N6J9I4</accession>
<evidence type="ECO:0000313" key="2">
    <source>
        <dbReference type="EMBL" id="GFE62931.1"/>
    </source>
</evidence>
<feature type="transmembrane region" description="Helical" evidence="1">
    <location>
        <begin position="34"/>
        <end position="55"/>
    </location>
</feature>
<feature type="transmembrane region" description="Helical" evidence="1">
    <location>
        <begin position="6"/>
        <end position="22"/>
    </location>
</feature>
<proteinExistence type="predicted"/>
<keyword evidence="1" id="KW-0472">Membrane</keyword>
<reference evidence="2 3" key="1">
    <citation type="submission" date="2019-12" db="EMBL/GenBank/DDBJ databases">
        <title>Litoreibacter badius sp. nov., a novel bacteriochlorophyll a-containing bacterium in the genus Litoreibacter.</title>
        <authorList>
            <person name="Kanamuro M."/>
            <person name="Takabe Y."/>
            <person name="Mori K."/>
            <person name="Takaichi S."/>
            <person name="Hanada S."/>
        </authorList>
    </citation>
    <scope>NUCLEOTIDE SEQUENCE [LARGE SCALE GENOMIC DNA]</scope>
    <source>
        <strain evidence="2 3">K6</strain>
    </source>
</reference>
<evidence type="ECO:0000313" key="3">
    <source>
        <dbReference type="Proteomes" id="UP000436822"/>
    </source>
</evidence>
<evidence type="ECO:0000256" key="1">
    <source>
        <dbReference type="SAM" id="Phobius"/>
    </source>
</evidence>
<protein>
    <submittedName>
        <fullName evidence="2">Uncharacterized protein</fullName>
    </submittedName>
</protein>
<dbReference type="EMBL" id="BLJE01000001">
    <property type="protein sequence ID" value="GFE62931.1"/>
    <property type="molecule type" value="Genomic_DNA"/>
</dbReference>
<gene>
    <name evidence="2" type="ORF">KIN_00050</name>
</gene>
<dbReference type="AlphaFoldDB" id="A0A6N6J9I4"/>
<dbReference type="RefSeq" id="WP_159803926.1">
    <property type="nucleotide sequence ID" value="NZ_BLJE01000001.1"/>
</dbReference>
<organism evidence="2 3">
    <name type="scientific">Litoreibacter roseus</name>
    <dbReference type="NCBI Taxonomy" id="2601869"/>
    <lineage>
        <taxon>Bacteria</taxon>
        <taxon>Pseudomonadati</taxon>
        <taxon>Pseudomonadota</taxon>
        <taxon>Alphaproteobacteria</taxon>
        <taxon>Rhodobacterales</taxon>
        <taxon>Roseobacteraceae</taxon>
        <taxon>Litoreibacter</taxon>
    </lineage>
</organism>
<comment type="caution">
    <text evidence="2">The sequence shown here is derived from an EMBL/GenBank/DDBJ whole genome shotgun (WGS) entry which is preliminary data.</text>
</comment>